<dbReference type="PROSITE" id="PS51257">
    <property type="entry name" value="PROKAR_LIPOPROTEIN"/>
    <property type="match status" value="1"/>
</dbReference>
<reference evidence="2" key="1">
    <citation type="submission" date="2016-10" db="EMBL/GenBank/DDBJ databases">
        <title>Sequence of Gallionella enrichment culture.</title>
        <authorList>
            <person name="Poehlein A."/>
            <person name="Muehling M."/>
            <person name="Daniel R."/>
        </authorList>
    </citation>
    <scope>NUCLEOTIDE SEQUENCE</scope>
</reference>
<name>A0A1J5PW49_9ZZZZ</name>
<dbReference type="AlphaFoldDB" id="A0A1J5PW49"/>
<comment type="caution">
    <text evidence="2">The sequence shown here is derived from an EMBL/GenBank/DDBJ whole genome shotgun (WGS) entry which is preliminary data.</text>
</comment>
<feature type="compositionally biased region" description="Low complexity" evidence="1">
    <location>
        <begin position="48"/>
        <end position="62"/>
    </location>
</feature>
<feature type="compositionally biased region" description="Pro residues" evidence="1">
    <location>
        <begin position="27"/>
        <end position="36"/>
    </location>
</feature>
<gene>
    <name evidence="2" type="ORF">GALL_488600</name>
</gene>
<evidence type="ECO:0000313" key="2">
    <source>
        <dbReference type="EMBL" id="OIQ69539.1"/>
    </source>
</evidence>
<organism evidence="2">
    <name type="scientific">mine drainage metagenome</name>
    <dbReference type="NCBI Taxonomy" id="410659"/>
    <lineage>
        <taxon>unclassified sequences</taxon>
        <taxon>metagenomes</taxon>
        <taxon>ecological metagenomes</taxon>
    </lineage>
</organism>
<feature type="region of interest" description="Disordered" evidence="1">
    <location>
        <begin position="26"/>
        <end position="62"/>
    </location>
</feature>
<dbReference type="EMBL" id="MLJW01004669">
    <property type="protein sequence ID" value="OIQ69539.1"/>
    <property type="molecule type" value="Genomic_DNA"/>
</dbReference>
<evidence type="ECO:0000256" key="1">
    <source>
        <dbReference type="SAM" id="MobiDB-lite"/>
    </source>
</evidence>
<proteinExistence type="predicted"/>
<sequence length="62" mass="6069">MVVARLSAPTAVLAILMLSACDKPNPAVAPAPPPAAPKSVTSATRSTPRPGWPGAPAARAAA</sequence>
<protein>
    <submittedName>
        <fullName evidence="2">Uncharacterized protein</fullName>
    </submittedName>
</protein>
<accession>A0A1J5PW49</accession>